<accession>A0A220U281</accession>
<reference evidence="2 3" key="1">
    <citation type="submission" date="2017-07" db="EMBL/GenBank/DDBJ databases">
        <title>Virgibacillus sp. LM2416.</title>
        <authorList>
            <person name="Tak E.J."/>
            <person name="Bae J.-W."/>
        </authorList>
    </citation>
    <scope>NUCLEOTIDE SEQUENCE [LARGE SCALE GENOMIC DNA]</scope>
    <source>
        <strain evidence="2 3">LM2416</strain>
    </source>
</reference>
<keyword evidence="3" id="KW-1185">Reference proteome</keyword>
<keyword evidence="1" id="KW-0472">Membrane</keyword>
<feature type="transmembrane region" description="Helical" evidence="1">
    <location>
        <begin position="48"/>
        <end position="66"/>
    </location>
</feature>
<evidence type="ECO:0008006" key="4">
    <source>
        <dbReference type="Google" id="ProtNLM"/>
    </source>
</evidence>
<dbReference type="KEGG" id="vil:CFK37_07910"/>
<keyword evidence="1" id="KW-1133">Transmembrane helix</keyword>
<dbReference type="AlphaFoldDB" id="A0A220U281"/>
<dbReference type="NCBIfam" id="TIGR02327">
    <property type="entry name" value="int_mem_ywzB"/>
    <property type="match status" value="1"/>
</dbReference>
<dbReference type="Proteomes" id="UP000198312">
    <property type="component" value="Chromosome"/>
</dbReference>
<evidence type="ECO:0000256" key="1">
    <source>
        <dbReference type="SAM" id="Phobius"/>
    </source>
</evidence>
<sequence length="79" mass="9205">MFSIEHIGQLAIVSMLSHLIFIAITWRVMQSINFDPILRKGRIVESRIFLLFVAIVIGSGVSQFFLDFLKWSQNLKYLF</sequence>
<feature type="transmembrane region" description="Helical" evidence="1">
    <location>
        <begin position="6"/>
        <end position="28"/>
    </location>
</feature>
<dbReference type="InterPro" id="IPR009526">
    <property type="entry name" value="DUF1146"/>
</dbReference>
<dbReference type="RefSeq" id="WP_089061352.1">
    <property type="nucleotide sequence ID" value="NZ_CP022315.1"/>
</dbReference>
<dbReference type="OrthoDB" id="1651016at2"/>
<dbReference type="Pfam" id="PF06612">
    <property type="entry name" value="DUF1146"/>
    <property type="match status" value="1"/>
</dbReference>
<evidence type="ECO:0000313" key="2">
    <source>
        <dbReference type="EMBL" id="ASK62092.1"/>
    </source>
</evidence>
<dbReference type="EMBL" id="CP022315">
    <property type="protein sequence ID" value="ASK62092.1"/>
    <property type="molecule type" value="Genomic_DNA"/>
</dbReference>
<proteinExistence type="predicted"/>
<name>A0A220U281_9BACI</name>
<organism evidence="2 3">
    <name type="scientific">Virgibacillus phasianinus</name>
    <dbReference type="NCBI Taxonomy" id="2017483"/>
    <lineage>
        <taxon>Bacteria</taxon>
        <taxon>Bacillati</taxon>
        <taxon>Bacillota</taxon>
        <taxon>Bacilli</taxon>
        <taxon>Bacillales</taxon>
        <taxon>Bacillaceae</taxon>
        <taxon>Virgibacillus</taxon>
    </lineage>
</organism>
<protein>
    <recommendedName>
        <fullName evidence="4">DUF1146 domain-containing protein</fullName>
    </recommendedName>
</protein>
<keyword evidence="1" id="KW-0812">Transmembrane</keyword>
<evidence type="ECO:0000313" key="3">
    <source>
        <dbReference type="Proteomes" id="UP000198312"/>
    </source>
</evidence>
<gene>
    <name evidence="2" type="ORF">CFK37_07910</name>
</gene>